<protein>
    <submittedName>
        <fullName evidence="1">Uncharacterized protein</fullName>
    </submittedName>
</protein>
<evidence type="ECO:0000313" key="1">
    <source>
        <dbReference type="EMBL" id="KAJ8354647.1"/>
    </source>
</evidence>
<name>A0A9Q1IV37_SYNKA</name>
<keyword evidence="2" id="KW-1185">Reference proteome</keyword>
<sequence>MVSALILVKPEQDKKPVFSLCVSGGILLSTEPAGGRRDTQQPRSWAWPSAAEELGMALPLHAKGTAHHHFPSSPHKMNPQMPFNGQLCATASLPSLPCPASPGTVSGRSVIVCWSHSDSLMLYTSFPSHCLVC</sequence>
<accession>A0A9Q1IV37</accession>
<dbReference type="EMBL" id="JAINUF010000007">
    <property type="protein sequence ID" value="KAJ8354647.1"/>
    <property type="molecule type" value="Genomic_DNA"/>
</dbReference>
<dbReference type="AlphaFoldDB" id="A0A9Q1IV37"/>
<reference evidence="1" key="1">
    <citation type="journal article" date="2023" name="Science">
        <title>Genome structures resolve the early diversification of teleost fishes.</title>
        <authorList>
            <person name="Parey E."/>
            <person name="Louis A."/>
            <person name="Montfort J."/>
            <person name="Bouchez O."/>
            <person name="Roques C."/>
            <person name="Iampietro C."/>
            <person name="Lluch J."/>
            <person name="Castinel A."/>
            <person name="Donnadieu C."/>
            <person name="Desvignes T."/>
            <person name="Floi Bucao C."/>
            <person name="Jouanno E."/>
            <person name="Wen M."/>
            <person name="Mejri S."/>
            <person name="Dirks R."/>
            <person name="Jansen H."/>
            <person name="Henkel C."/>
            <person name="Chen W.J."/>
            <person name="Zahm M."/>
            <person name="Cabau C."/>
            <person name="Klopp C."/>
            <person name="Thompson A.W."/>
            <person name="Robinson-Rechavi M."/>
            <person name="Braasch I."/>
            <person name="Lecointre G."/>
            <person name="Bobe J."/>
            <person name="Postlethwait J.H."/>
            <person name="Berthelot C."/>
            <person name="Roest Crollius H."/>
            <person name="Guiguen Y."/>
        </authorList>
    </citation>
    <scope>NUCLEOTIDE SEQUENCE</scope>
    <source>
        <strain evidence="1">WJC10195</strain>
    </source>
</reference>
<organism evidence="1 2">
    <name type="scientific">Synaphobranchus kaupii</name>
    <name type="common">Kaup's arrowtooth eel</name>
    <dbReference type="NCBI Taxonomy" id="118154"/>
    <lineage>
        <taxon>Eukaryota</taxon>
        <taxon>Metazoa</taxon>
        <taxon>Chordata</taxon>
        <taxon>Craniata</taxon>
        <taxon>Vertebrata</taxon>
        <taxon>Euteleostomi</taxon>
        <taxon>Actinopterygii</taxon>
        <taxon>Neopterygii</taxon>
        <taxon>Teleostei</taxon>
        <taxon>Anguilliformes</taxon>
        <taxon>Synaphobranchidae</taxon>
        <taxon>Synaphobranchus</taxon>
    </lineage>
</organism>
<dbReference type="Proteomes" id="UP001152622">
    <property type="component" value="Chromosome 7"/>
</dbReference>
<evidence type="ECO:0000313" key="2">
    <source>
        <dbReference type="Proteomes" id="UP001152622"/>
    </source>
</evidence>
<proteinExistence type="predicted"/>
<comment type="caution">
    <text evidence="1">The sequence shown here is derived from an EMBL/GenBank/DDBJ whole genome shotgun (WGS) entry which is preliminary data.</text>
</comment>
<gene>
    <name evidence="1" type="ORF">SKAU_G00222140</name>
</gene>